<dbReference type="Gene3D" id="1.10.1200.10">
    <property type="entry name" value="ACP-like"/>
    <property type="match status" value="1"/>
</dbReference>
<organism evidence="2 3">
    <name type="scientific">Saccharothrix ecbatanensis</name>
    <dbReference type="NCBI Taxonomy" id="1105145"/>
    <lineage>
        <taxon>Bacteria</taxon>
        <taxon>Bacillati</taxon>
        <taxon>Actinomycetota</taxon>
        <taxon>Actinomycetes</taxon>
        <taxon>Pseudonocardiales</taxon>
        <taxon>Pseudonocardiaceae</taxon>
        <taxon>Saccharothrix</taxon>
    </lineage>
</organism>
<proteinExistence type="predicted"/>
<evidence type="ECO:0000313" key="3">
    <source>
        <dbReference type="Proteomes" id="UP000552097"/>
    </source>
</evidence>
<reference evidence="2 3" key="1">
    <citation type="submission" date="2020-08" db="EMBL/GenBank/DDBJ databases">
        <title>Sequencing the genomes of 1000 actinobacteria strains.</title>
        <authorList>
            <person name="Klenk H.-P."/>
        </authorList>
    </citation>
    <scope>NUCLEOTIDE SEQUENCE [LARGE SCALE GENOMIC DNA]</scope>
    <source>
        <strain evidence="2 3">DSM 45486</strain>
    </source>
</reference>
<accession>A0A7W9HKT9</accession>
<evidence type="ECO:0000259" key="1">
    <source>
        <dbReference type="PROSITE" id="PS50075"/>
    </source>
</evidence>
<protein>
    <submittedName>
        <fullName evidence="2">Acyl carrier protein</fullName>
    </submittedName>
</protein>
<feature type="domain" description="Carrier" evidence="1">
    <location>
        <begin position="7"/>
        <end position="84"/>
    </location>
</feature>
<sequence length="88" mass="9444">MHTDSTTLRAELLRLIVSSGDGAIGEADVTAADGSLRALNYSSLSYMRLIDAIENELGVYVDPEADPERFATIDSLVDLVRESADVDA</sequence>
<dbReference type="AlphaFoldDB" id="A0A7W9HKT9"/>
<comment type="caution">
    <text evidence="2">The sequence shown here is derived from an EMBL/GenBank/DDBJ whole genome shotgun (WGS) entry which is preliminary data.</text>
</comment>
<dbReference type="InterPro" id="IPR036736">
    <property type="entry name" value="ACP-like_sf"/>
</dbReference>
<dbReference type="Pfam" id="PF00550">
    <property type="entry name" value="PP-binding"/>
    <property type="match status" value="1"/>
</dbReference>
<gene>
    <name evidence="2" type="ORF">F4560_003579</name>
</gene>
<dbReference type="Proteomes" id="UP000552097">
    <property type="component" value="Unassembled WGS sequence"/>
</dbReference>
<dbReference type="RefSeq" id="WP_184921326.1">
    <property type="nucleotide sequence ID" value="NZ_JACHMO010000001.1"/>
</dbReference>
<dbReference type="PROSITE" id="PS50075">
    <property type="entry name" value="CARRIER"/>
    <property type="match status" value="1"/>
</dbReference>
<dbReference type="InterPro" id="IPR009081">
    <property type="entry name" value="PP-bd_ACP"/>
</dbReference>
<evidence type="ECO:0000313" key="2">
    <source>
        <dbReference type="EMBL" id="MBB5803811.1"/>
    </source>
</evidence>
<dbReference type="SUPFAM" id="SSF47336">
    <property type="entry name" value="ACP-like"/>
    <property type="match status" value="1"/>
</dbReference>
<dbReference type="EMBL" id="JACHMO010000001">
    <property type="protein sequence ID" value="MBB5803811.1"/>
    <property type="molecule type" value="Genomic_DNA"/>
</dbReference>
<keyword evidence="3" id="KW-1185">Reference proteome</keyword>
<name>A0A7W9HKT9_9PSEU</name>